<dbReference type="Gramene" id="OB04G28430.1">
    <property type="protein sequence ID" value="OB04G28430.1"/>
    <property type="gene ID" value="OB04G28430"/>
</dbReference>
<keyword evidence="3" id="KW-1185">Reference proteome</keyword>
<feature type="compositionally biased region" description="Acidic residues" evidence="1">
    <location>
        <begin position="36"/>
        <end position="53"/>
    </location>
</feature>
<reference evidence="2" key="1">
    <citation type="journal article" date="2013" name="Nat. Commun.">
        <title>Whole-genome sequencing of Oryza brachyantha reveals mechanisms underlying Oryza genome evolution.</title>
        <authorList>
            <person name="Chen J."/>
            <person name="Huang Q."/>
            <person name="Gao D."/>
            <person name="Wang J."/>
            <person name="Lang Y."/>
            <person name="Liu T."/>
            <person name="Li B."/>
            <person name="Bai Z."/>
            <person name="Luis Goicoechea J."/>
            <person name="Liang C."/>
            <person name="Chen C."/>
            <person name="Zhang W."/>
            <person name="Sun S."/>
            <person name="Liao Y."/>
            <person name="Zhang X."/>
            <person name="Yang L."/>
            <person name="Song C."/>
            <person name="Wang M."/>
            <person name="Shi J."/>
            <person name="Liu G."/>
            <person name="Liu J."/>
            <person name="Zhou H."/>
            <person name="Zhou W."/>
            <person name="Yu Q."/>
            <person name="An N."/>
            <person name="Chen Y."/>
            <person name="Cai Q."/>
            <person name="Wang B."/>
            <person name="Liu B."/>
            <person name="Min J."/>
            <person name="Huang Y."/>
            <person name="Wu H."/>
            <person name="Li Z."/>
            <person name="Zhang Y."/>
            <person name="Yin Y."/>
            <person name="Song W."/>
            <person name="Jiang J."/>
            <person name="Jackson S.A."/>
            <person name="Wing R.A."/>
            <person name="Wang J."/>
            <person name="Chen M."/>
        </authorList>
    </citation>
    <scope>NUCLEOTIDE SEQUENCE [LARGE SCALE GENOMIC DNA]</scope>
    <source>
        <strain evidence="2">cv. IRGC 101232</strain>
    </source>
</reference>
<feature type="region of interest" description="Disordered" evidence="1">
    <location>
        <begin position="1"/>
        <end position="53"/>
    </location>
</feature>
<accession>J3M0B8</accession>
<protein>
    <submittedName>
        <fullName evidence="2">Uncharacterized protein</fullName>
    </submittedName>
</protein>
<evidence type="ECO:0000313" key="3">
    <source>
        <dbReference type="Proteomes" id="UP000006038"/>
    </source>
</evidence>
<dbReference type="EnsemblPlants" id="OB04G28430.1">
    <property type="protein sequence ID" value="OB04G28430.1"/>
    <property type="gene ID" value="OB04G28430"/>
</dbReference>
<evidence type="ECO:0000313" key="2">
    <source>
        <dbReference type="EnsemblPlants" id="OB04G28430.1"/>
    </source>
</evidence>
<dbReference type="PANTHER" id="PTHR36045">
    <property type="entry name" value="OS04G0558500 PROTEIN"/>
    <property type="match status" value="1"/>
</dbReference>
<dbReference type="AlphaFoldDB" id="J3M0B8"/>
<organism evidence="2">
    <name type="scientific">Oryza brachyantha</name>
    <name type="common">malo sina</name>
    <dbReference type="NCBI Taxonomy" id="4533"/>
    <lineage>
        <taxon>Eukaryota</taxon>
        <taxon>Viridiplantae</taxon>
        <taxon>Streptophyta</taxon>
        <taxon>Embryophyta</taxon>
        <taxon>Tracheophyta</taxon>
        <taxon>Spermatophyta</taxon>
        <taxon>Magnoliopsida</taxon>
        <taxon>Liliopsida</taxon>
        <taxon>Poales</taxon>
        <taxon>Poaceae</taxon>
        <taxon>BOP clade</taxon>
        <taxon>Oryzoideae</taxon>
        <taxon>Oryzeae</taxon>
        <taxon>Oryzinae</taxon>
        <taxon>Oryza</taxon>
    </lineage>
</organism>
<dbReference type="OMA" id="QCVARME"/>
<proteinExistence type="predicted"/>
<name>J3M0B8_ORYBR</name>
<reference evidence="2" key="2">
    <citation type="submission" date="2013-04" db="UniProtKB">
        <authorList>
            <consortium name="EnsemblPlants"/>
        </authorList>
    </citation>
    <scope>IDENTIFICATION</scope>
</reference>
<dbReference type="HOGENOM" id="CLU_137075_1_1_1"/>
<dbReference type="Proteomes" id="UP000006038">
    <property type="component" value="Chromosome 4"/>
</dbReference>
<dbReference type="PANTHER" id="PTHR36045:SF2">
    <property type="entry name" value="OS04G0558500 PROTEIN"/>
    <property type="match status" value="1"/>
</dbReference>
<sequence length="187" mass="20221">MAGGSPTPSKAGAPSSGRKRKAAASTAAATAAREDEAAEEEEEEEEDTEELERELDRLGRRLLDLPCCFATIADEVSLSMSSINDKVKRAKLVQKTKIQFLSVISVSDADSILYIADVTTGPQSLAGTPLAKADQEKLEKLKIIKAKSEANIAAMPVVLKSMNESIAQIEKLEHLNVNMHPVFKTKR</sequence>
<evidence type="ECO:0000256" key="1">
    <source>
        <dbReference type="SAM" id="MobiDB-lite"/>
    </source>
</evidence>